<gene>
    <name evidence="1" type="ORF">YSA_01071</name>
</gene>
<protein>
    <submittedName>
        <fullName evidence="1">Uncharacterized protein</fullName>
    </submittedName>
</protein>
<dbReference type="Proteomes" id="UP000005268">
    <property type="component" value="Chromosome"/>
</dbReference>
<dbReference type="AlphaFoldDB" id="I3UPE1"/>
<reference evidence="1 2" key="1">
    <citation type="journal article" date="2012" name="J. Bacteriol.">
        <title>Complete Genome Sequence of the Naphthalene-Degrading Pseudomonas putida Strain ND6.</title>
        <authorList>
            <person name="Li S."/>
            <person name="Zhao H."/>
            <person name="Li Y."/>
            <person name="Niu S."/>
            <person name="Cai B."/>
        </authorList>
    </citation>
    <scope>NUCLEOTIDE SEQUENCE [LARGE SCALE GENOMIC DNA]</scope>
    <source>
        <strain evidence="1 2">ND6</strain>
    </source>
</reference>
<accession>I3UPE1</accession>
<evidence type="ECO:0000313" key="2">
    <source>
        <dbReference type="Proteomes" id="UP000005268"/>
    </source>
</evidence>
<proteinExistence type="predicted"/>
<organism evidence="1 2">
    <name type="scientific">Pseudomonas putida ND6</name>
    <dbReference type="NCBI Taxonomy" id="231023"/>
    <lineage>
        <taxon>Bacteria</taxon>
        <taxon>Pseudomonadati</taxon>
        <taxon>Pseudomonadota</taxon>
        <taxon>Gammaproteobacteria</taxon>
        <taxon>Pseudomonadales</taxon>
        <taxon>Pseudomonadaceae</taxon>
        <taxon>Pseudomonas</taxon>
    </lineage>
</organism>
<dbReference type="HOGENOM" id="CLU_3357858_0_0_6"/>
<dbReference type="KEGG" id="ppi:YSA_01071"/>
<sequence length="36" mass="3785">MTPRGVLPDHGGDGLQPFEYGLRPVVAGVETVTLCC</sequence>
<name>I3UPE1_PSEPU</name>
<dbReference type="EMBL" id="CP003588">
    <property type="protein sequence ID" value="AFK67362.1"/>
    <property type="molecule type" value="Genomic_DNA"/>
</dbReference>
<evidence type="ECO:0000313" key="1">
    <source>
        <dbReference type="EMBL" id="AFK67362.1"/>
    </source>
</evidence>